<accession>A0ABD0LCD6</accession>
<reference evidence="1 2" key="1">
    <citation type="journal article" date="2023" name="Sci. Data">
        <title>Genome assembly of the Korean intertidal mud-creeper Batillaria attramentaria.</title>
        <authorList>
            <person name="Patra A.K."/>
            <person name="Ho P.T."/>
            <person name="Jun S."/>
            <person name="Lee S.J."/>
            <person name="Kim Y."/>
            <person name="Won Y.J."/>
        </authorList>
    </citation>
    <scope>NUCLEOTIDE SEQUENCE [LARGE SCALE GENOMIC DNA]</scope>
    <source>
        <strain evidence="1">Wonlab-2016</strain>
    </source>
</reference>
<keyword evidence="2" id="KW-1185">Reference proteome</keyword>
<dbReference type="Proteomes" id="UP001519460">
    <property type="component" value="Unassembled WGS sequence"/>
</dbReference>
<comment type="caution">
    <text evidence="1">The sequence shown here is derived from an EMBL/GenBank/DDBJ whole genome shotgun (WGS) entry which is preliminary data.</text>
</comment>
<gene>
    <name evidence="1" type="ORF">BaRGS_00011498</name>
</gene>
<protein>
    <submittedName>
        <fullName evidence="1">Uncharacterized protein</fullName>
    </submittedName>
</protein>
<evidence type="ECO:0000313" key="1">
    <source>
        <dbReference type="EMBL" id="KAK7497204.1"/>
    </source>
</evidence>
<sequence length="157" mass="17791">MESTVERVVTQLIAEDEELSQLCDINVTQACGSKSSQENNLHKVSLEMVDAVCTTLSHDCISASARPFFKTVSRQRVLEKVNFLDDCLVGRVKFVNASRELAWRNYYSAYMKNLQSLTQMTQSPSAAAWLCLRLFNRLLEINYPPSSKTDEKMQQSA</sequence>
<evidence type="ECO:0000313" key="2">
    <source>
        <dbReference type="Proteomes" id="UP001519460"/>
    </source>
</evidence>
<proteinExistence type="predicted"/>
<dbReference type="EMBL" id="JACVVK020000060">
    <property type="protein sequence ID" value="KAK7497204.1"/>
    <property type="molecule type" value="Genomic_DNA"/>
</dbReference>
<organism evidence="1 2">
    <name type="scientific">Batillaria attramentaria</name>
    <dbReference type="NCBI Taxonomy" id="370345"/>
    <lineage>
        <taxon>Eukaryota</taxon>
        <taxon>Metazoa</taxon>
        <taxon>Spiralia</taxon>
        <taxon>Lophotrochozoa</taxon>
        <taxon>Mollusca</taxon>
        <taxon>Gastropoda</taxon>
        <taxon>Caenogastropoda</taxon>
        <taxon>Sorbeoconcha</taxon>
        <taxon>Cerithioidea</taxon>
        <taxon>Batillariidae</taxon>
        <taxon>Batillaria</taxon>
    </lineage>
</organism>
<name>A0ABD0LCD6_9CAEN</name>
<dbReference type="AlphaFoldDB" id="A0ABD0LCD6"/>